<dbReference type="PROSITE" id="PS00455">
    <property type="entry name" value="AMP_BINDING"/>
    <property type="match status" value="1"/>
</dbReference>
<dbReference type="InterPro" id="IPR050237">
    <property type="entry name" value="ATP-dep_AMP-bd_enzyme"/>
</dbReference>
<dbReference type="Gene3D" id="3.40.50.12780">
    <property type="entry name" value="N-terminal domain of ligase-like"/>
    <property type="match status" value="1"/>
</dbReference>
<dbReference type="SUPFAM" id="SSF56801">
    <property type="entry name" value="Acetyl-CoA synthetase-like"/>
    <property type="match status" value="1"/>
</dbReference>
<feature type="domain" description="AMP-dependent synthetase/ligase" evidence="1">
    <location>
        <begin position="14"/>
        <end position="381"/>
    </location>
</feature>
<evidence type="ECO:0000313" key="3">
    <source>
        <dbReference type="EMBL" id="MFB9821915.1"/>
    </source>
</evidence>
<name>A0ABV5Y742_ARTRM</name>
<organism evidence="3 4">
    <name type="scientific">Arthrobacter ramosus</name>
    <dbReference type="NCBI Taxonomy" id="1672"/>
    <lineage>
        <taxon>Bacteria</taxon>
        <taxon>Bacillati</taxon>
        <taxon>Actinomycetota</taxon>
        <taxon>Actinomycetes</taxon>
        <taxon>Micrococcales</taxon>
        <taxon>Micrococcaceae</taxon>
        <taxon>Arthrobacter</taxon>
    </lineage>
</organism>
<dbReference type="InterPro" id="IPR000873">
    <property type="entry name" value="AMP-dep_synth/lig_dom"/>
</dbReference>
<keyword evidence="4" id="KW-1185">Reference proteome</keyword>
<dbReference type="Pfam" id="PF00501">
    <property type="entry name" value="AMP-binding"/>
    <property type="match status" value="1"/>
</dbReference>
<dbReference type="InterPro" id="IPR020845">
    <property type="entry name" value="AMP-binding_CS"/>
</dbReference>
<sequence>MWGTLPDVLDRTILENRNSLAIVEGDRRLTYAELGALRNRIAAALVDAGLRKGERVGLLLSNVLEFIPVQHGIWAAGGVLVQMPTRQVANQFRATLTQTHATTLVYQAQFDDVVAAIAPDLPELVRIIRIGGEGAPTAEALQSVLAFEDFITGADAGSRPEVGLEESDEAYVLFTSGSTGEPKGVVNTHFTWAHYSITAGLEIGDIRWGEVFAHGAPLTHYTQIFVMPTFIRGGTNVMLPGLDVDVLLSSIQKYRVTATAVVPTIVYLLLDHPHREDYDLSTLNTMIYAGAPIAPERLKQALEILGPIFIQTYAGTEPGYVSAMRKTDHRMDSPKAIERLASAGRPLPFVQVTIQDEFDRVLPVGESGEVTTRQLGQMLTYVDPARNSEALRDGWVHTGDIGRLDEDGFLYIIDRKKDMIVSGGFNVFPRQVEDVLATHPAIAQSAVIGIPHEKWGEAVHAFVVFKAGAAASKQELIDYVKAELGSIPAPKTLDVIDALPVNPAGKVDKKSLREPFWAGRVRQVS</sequence>
<evidence type="ECO:0000259" key="1">
    <source>
        <dbReference type="Pfam" id="PF00501"/>
    </source>
</evidence>
<accession>A0ABV5Y742</accession>
<feature type="domain" description="AMP-binding enzyme C-terminal" evidence="2">
    <location>
        <begin position="431"/>
        <end position="506"/>
    </location>
</feature>
<dbReference type="Gene3D" id="3.30.300.30">
    <property type="match status" value="1"/>
</dbReference>
<evidence type="ECO:0000259" key="2">
    <source>
        <dbReference type="Pfam" id="PF13193"/>
    </source>
</evidence>
<dbReference type="EMBL" id="JBHMBC010000039">
    <property type="protein sequence ID" value="MFB9821915.1"/>
    <property type="molecule type" value="Genomic_DNA"/>
</dbReference>
<dbReference type="Pfam" id="PF13193">
    <property type="entry name" value="AMP-binding_C"/>
    <property type="match status" value="1"/>
</dbReference>
<dbReference type="Proteomes" id="UP001589702">
    <property type="component" value="Unassembled WGS sequence"/>
</dbReference>
<evidence type="ECO:0000313" key="4">
    <source>
        <dbReference type="Proteomes" id="UP001589702"/>
    </source>
</evidence>
<proteinExistence type="predicted"/>
<dbReference type="RefSeq" id="WP_234750479.1">
    <property type="nucleotide sequence ID" value="NZ_BAAAWN010000001.1"/>
</dbReference>
<dbReference type="PANTHER" id="PTHR43767">
    <property type="entry name" value="LONG-CHAIN-FATTY-ACID--COA LIGASE"/>
    <property type="match status" value="1"/>
</dbReference>
<comment type="caution">
    <text evidence="3">The sequence shown here is derived from an EMBL/GenBank/DDBJ whole genome shotgun (WGS) entry which is preliminary data.</text>
</comment>
<dbReference type="PANTHER" id="PTHR43767:SF7">
    <property type="entry name" value="MEDIUM_LONG-CHAIN-FATTY-ACID--COA LIGASE FADD8"/>
    <property type="match status" value="1"/>
</dbReference>
<dbReference type="InterPro" id="IPR042099">
    <property type="entry name" value="ANL_N_sf"/>
</dbReference>
<dbReference type="InterPro" id="IPR025110">
    <property type="entry name" value="AMP-bd_C"/>
</dbReference>
<gene>
    <name evidence="3" type="ORF">ACFFP1_20770</name>
</gene>
<dbReference type="InterPro" id="IPR045851">
    <property type="entry name" value="AMP-bd_C_sf"/>
</dbReference>
<protein>
    <submittedName>
        <fullName evidence="3">AMP-binding protein</fullName>
    </submittedName>
</protein>
<reference evidence="3 4" key="1">
    <citation type="submission" date="2024-09" db="EMBL/GenBank/DDBJ databases">
        <authorList>
            <person name="Sun Q."/>
            <person name="Mori K."/>
        </authorList>
    </citation>
    <scope>NUCLEOTIDE SEQUENCE [LARGE SCALE GENOMIC DNA]</scope>
    <source>
        <strain evidence="3 4">JCM 1334</strain>
    </source>
</reference>